<evidence type="ECO:0000313" key="11">
    <source>
        <dbReference type="Proteomes" id="UP001501757"/>
    </source>
</evidence>
<keyword evidence="7" id="KW-0812">Transmembrane</keyword>
<keyword evidence="6" id="KW-0418">Kinase</keyword>
<evidence type="ECO:0000256" key="2">
    <source>
        <dbReference type="ARBA" id="ARBA00004370"/>
    </source>
</evidence>
<evidence type="ECO:0000256" key="1">
    <source>
        <dbReference type="ARBA" id="ARBA00000085"/>
    </source>
</evidence>
<organism evidence="10 11">
    <name type="scientific">Bowmanella denitrificans</name>
    <dbReference type="NCBI Taxonomy" id="366582"/>
    <lineage>
        <taxon>Bacteria</taxon>
        <taxon>Pseudomonadati</taxon>
        <taxon>Pseudomonadota</taxon>
        <taxon>Gammaproteobacteria</taxon>
        <taxon>Alteromonadales</taxon>
        <taxon>Alteromonadaceae</taxon>
        <taxon>Bowmanella</taxon>
    </lineage>
</organism>
<comment type="caution">
    <text evidence="10">The sequence shown here is derived from an EMBL/GenBank/DDBJ whole genome shotgun (WGS) entry which is preliminary data.</text>
</comment>
<dbReference type="InterPro" id="IPR005467">
    <property type="entry name" value="His_kinase_dom"/>
</dbReference>
<dbReference type="InterPro" id="IPR003594">
    <property type="entry name" value="HATPase_dom"/>
</dbReference>
<dbReference type="EC" id="2.7.13.3" evidence="3"/>
<dbReference type="PROSITE" id="PS50885">
    <property type="entry name" value="HAMP"/>
    <property type="match status" value="1"/>
</dbReference>
<sequence>MFKLKFQLILSALVAILASAGVYAVTLEVPLSKLILVTLFALLLAICLCHYLFDGVARRLTALETGLLNFRDNEFGVSLAVEGKDEISQLASLYNETSNRLRQEKQWIYQRELMLDKVLQSSPLAVLLLDNSDRVIFANASARELLTAGNRIEGMSLGDLLKNQPQAMQDAVDSGRDGLFSLGDSEDDSSQQTWHLSHGNFLMNGNQHKLLLFKQLTRELSRQEVQIWKKVIRVISHELNNSLAPISSMVHSGKLLAEQHQEARLAMVFDTIGERASHLTSFILGYAKFAKLPQPNRVRVEWPTFIQALASQWPFRLVGDLPQEPGYFDPAQLQQVLINLLKNATESGSSPADISLSIRQLENSLVIEVSDGGSGMSDTVLTQALLPFYSTKSEGTGLGLALCREIIEAHDGRISLANRVEGGLKVSLYLPM</sequence>
<evidence type="ECO:0000313" key="10">
    <source>
        <dbReference type="EMBL" id="GAA0362625.1"/>
    </source>
</evidence>
<dbReference type="Proteomes" id="UP001501757">
    <property type="component" value="Unassembled WGS sequence"/>
</dbReference>
<dbReference type="PANTHER" id="PTHR43065:SF51">
    <property type="entry name" value="HISTIDINE KINASE"/>
    <property type="match status" value="1"/>
</dbReference>
<evidence type="ECO:0000259" key="8">
    <source>
        <dbReference type="PROSITE" id="PS50109"/>
    </source>
</evidence>
<dbReference type="Gene3D" id="6.10.340.10">
    <property type="match status" value="1"/>
</dbReference>
<dbReference type="SMART" id="SM00387">
    <property type="entry name" value="HATPase_c"/>
    <property type="match status" value="1"/>
</dbReference>
<dbReference type="InterPro" id="IPR036890">
    <property type="entry name" value="HATPase_C_sf"/>
</dbReference>
<feature type="domain" description="HAMP" evidence="9">
    <location>
        <begin position="54"/>
        <end position="106"/>
    </location>
</feature>
<dbReference type="RefSeq" id="WP_343845842.1">
    <property type="nucleotide sequence ID" value="NZ_BAAAEI010000015.1"/>
</dbReference>
<evidence type="ECO:0000256" key="6">
    <source>
        <dbReference type="ARBA" id="ARBA00022777"/>
    </source>
</evidence>
<reference evidence="10 11" key="1">
    <citation type="journal article" date="2019" name="Int. J. Syst. Evol. Microbiol.">
        <title>The Global Catalogue of Microorganisms (GCM) 10K type strain sequencing project: providing services to taxonomists for standard genome sequencing and annotation.</title>
        <authorList>
            <consortium name="The Broad Institute Genomics Platform"/>
            <consortium name="The Broad Institute Genome Sequencing Center for Infectious Disease"/>
            <person name="Wu L."/>
            <person name="Ma J."/>
        </authorList>
    </citation>
    <scope>NUCLEOTIDE SEQUENCE [LARGE SCALE GENOMIC DNA]</scope>
    <source>
        <strain evidence="10 11">JCM 13378</strain>
    </source>
</reference>
<accession>A0ABN0XFK6</accession>
<keyword evidence="4" id="KW-0597">Phosphoprotein</keyword>
<keyword evidence="11" id="KW-1185">Reference proteome</keyword>
<dbReference type="Gene3D" id="3.30.565.10">
    <property type="entry name" value="Histidine kinase-like ATPase, C-terminal domain"/>
    <property type="match status" value="1"/>
</dbReference>
<comment type="catalytic activity">
    <reaction evidence="1">
        <text>ATP + protein L-histidine = ADP + protein N-phospho-L-histidine.</text>
        <dbReference type="EC" id="2.7.13.3"/>
    </reaction>
</comment>
<feature type="transmembrane region" description="Helical" evidence="7">
    <location>
        <begin position="34"/>
        <end position="53"/>
    </location>
</feature>
<evidence type="ECO:0000256" key="4">
    <source>
        <dbReference type="ARBA" id="ARBA00022553"/>
    </source>
</evidence>
<dbReference type="InterPro" id="IPR003660">
    <property type="entry name" value="HAMP_dom"/>
</dbReference>
<dbReference type="PANTHER" id="PTHR43065">
    <property type="entry name" value="SENSOR HISTIDINE KINASE"/>
    <property type="match status" value="1"/>
</dbReference>
<dbReference type="PROSITE" id="PS50109">
    <property type="entry name" value="HIS_KIN"/>
    <property type="match status" value="1"/>
</dbReference>
<protein>
    <recommendedName>
        <fullName evidence="3">histidine kinase</fullName>
        <ecNumber evidence="3">2.7.13.3</ecNumber>
    </recommendedName>
</protein>
<evidence type="ECO:0000256" key="7">
    <source>
        <dbReference type="SAM" id="Phobius"/>
    </source>
</evidence>
<keyword evidence="5" id="KW-0808">Transferase</keyword>
<dbReference type="PRINTS" id="PR00344">
    <property type="entry name" value="BCTRLSENSOR"/>
</dbReference>
<feature type="domain" description="Histidine kinase" evidence="8">
    <location>
        <begin position="234"/>
        <end position="432"/>
    </location>
</feature>
<gene>
    <name evidence="10" type="ORF">GCM10009092_28770</name>
</gene>
<name>A0ABN0XFK6_9ALTE</name>
<keyword evidence="7" id="KW-1133">Transmembrane helix</keyword>
<evidence type="ECO:0000259" key="9">
    <source>
        <dbReference type="PROSITE" id="PS50885"/>
    </source>
</evidence>
<evidence type="ECO:0000256" key="3">
    <source>
        <dbReference type="ARBA" id="ARBA00012438"/>
    </source>
</evidence>
<comment type="subcellular location">
    <subcellularLocation>
        <location evidence="2">Membrane</location>
    </subcellularLocation>
</comment>
<evidence type="ECO:0000256" key="5">
    <source>
        <dbReference type="ARBA" id="ARBA00022679"/>
    </source>
</evidence>
<dbReference type="InterPro" id="IPR004358">
    <property type="entry name" value="Sig_transdc_His_kin-like_C"/>
</dbReference>
<dbReference type="EMBL" id="BAAAEI010000015">
    <property type="protein sequence ID" value="GAA0362625.1"/>
    <property type="molecule type" value="Genomic_DNA"/>
</dbReference>
<keyword evidence="7" id="KW-0472">Membrane</keyword>
<dbReference type="Gene3D" id="3.30.450.20">
    <property type="entry name" value="PAS domain"/>
    <property type="match status" value="1"/>
</dbReference>
<dbReference type="Pfam" id="PF02518">
    <property type="entry name" value="HATPase_c"/>
    <property type="match status" value="1"/>
</dbReference>
<proteinExistence type="predicted"/>
<dbReference type="SUPFAM" id="SSF55874">
    <property type="entry name" value="ATPase domain of HSP90 chaperone/DNA topoisomerase II/histidine kinase"/>
    <property type="match status" value="1"/>
</dbReference>